<evidence type="ECO:0000256" key="5">
    <source>
        <dbReference type="ARBA" id="ARBA00023040"/>
    </source>
</evidence>
<evidence type="ECO:0000256" key="8">
    <source>
        <dbReference type="ARBA" id="ARBA00023224"/>
    </source>
</evidence>
<evidence type="ECO:0000256" key="3">
    <source>
        <dbReference type="ARBA" id="ARBA00022692"/>
    </source>
</evidence>
<dbReference type="InterPro" id="IPR000276">
    <property type="entry name" value="GPCR_Rhodpsn"/>
</dbReference>
<feature type="transmembrane region" description="Helical" evidence="10">
    <location>
        <begin position="210"/>
        <end position="231"/>
    </location>
</feature>
<keyword evidence="3 10" id="KW-0812">Transmembrane</keyword>
<dbReference type="STRING" id="307972.A0A2G8L126"/>
<evidence type="ECO:0000256" key="10">
    <source>
        <dbReference type="SAM" id="Phobius"/>
    </source>
</evidence>
<evidence type="ECO:0000256" key="9">
    <source>
        <dbReference type="SAM" id="MobiDB-lite"/>
    </source>
</evidence>
<dbReference type="PANTHER" id="PTHR24248">
    <property type="entry name" value="ADRENERGIC RECEPTOR-RELATED G-PROTEIN COUPLED RECEPTOR"/>
    <property type="match status" value="1"/>
</dbReference>
<feature type="transmembrane region" description="Helical" evidence="10">
    <location>
        <begin position="127"/>
        <end position="146"/>
    </location>
</feature>
<evidence type="ECO:0000313" key="13">
    <source>
        <dbReference type="Proteomes" id="UP000230750"/>
    </source>
</evidence>
<dbReference type="PRINTS" id="PR00237">
    <property type="entry name" value="GPCRRHODOPSN"/>
</dbReference>
<evidence type="ECO:0000256" key="6">
    <source>
        <dbReference type="ARBA" id="ARBA00023136"/>
    </source>
</evidence>
<dbReference type="SMART" id="SM01381">
    <property type="entry name" value="7TM_GPCR_Srsx"/>
    <property type="match status" value="1"/>
</dbReference>
<evidence type="ECO:0000259" key="11">
    <source>
        <dbReference type="PROSITE" id="PS50262"/>
    </source>
</evidence>
<evidence type="ECO:0000256" key="7">
    <source>
        <dbReference type="ARBA" id="ARBA00023170"/>
    </source>
</evidence>
<comment type="caution">
    <text evidence="12">The sequence shown here is derived from an EMBL/GenBank/DDBJ whole genome shotgun (WGS) entry which is preliminary data.</text>
</comment>
<feature type="transmembrane region" description="Helical" evidence="10">
    <location>
        <begin position="167"/>
        <end position="190"/>
    </location>
</feature>
<dbReference type="OrthoDB" id="2105199at2759"/>
<dbReference type="SUPFAM" id="SSF81321">
    <property type="entry name" value="Family A G protein-coupled receptor-like"/>
    <property type="match status" value="1"/>
</dbReference>
<comment type="subcellular location">
    <subcellularLocation>
        <location evidence="1">Cell membrane</location>
        <topology evidence="1">Multi-pass membrane protein</topology>
    </subcellularLocation>
</comment>
<dbReference type="GO" id="GO:0071880">
    <property type="term" value="P:adenylate cyclase-activating adrenergic receptor signaling pathway"/>
    <property type="evidence" value="ECO:0007669"/>
    <property type="project" value="TreeGrafter"/>
</dbReference>
<feature type="region of interest" description="Disordered" evidence="9">
    <location>
        <begin position="293"/>
        <end position="327"/>
    </location>
</feature>
<keyword evidence="2" id="KW-1003">Cell membrane</keyword>
<dbReference type="PANTHER" id="PTHR24248:SF66">
    <property type="entry name" value="OCTOPAMINE RECEPTOR BETA-3R"/>
    <property type="match status" value="1"/>
</dbReference>
<keyword evidence="6 10" id="KW-0472">Membrane</keyword>
<dbReference type="Pfam" id="PF00001">
    <property type="entry name" value="7tm_1"/>
    <property type="match status" value="1"/>
</dbReference>
<proteinExistence type="predicted"/>
<sequence length="683" mass="75864">MESSYLRGEEFSGRAFISFFPNQTNSFSKEQIDSCTNQGYEAFLWISLTVVAMSIPVGIVGNLMVFTSVYSNKSLRSANNALLMNLAVADLMTCTLSAPISWIVILMAIMVGHAEWEIPTVMCSIQVYFHIMSYSVQLVTLALIGLERHAAITHPFEKKKKRKRVTIGIITAWILGFLFGIISVMFLSSTPIFVLCSCSGNQDRSYFGSAHLYILTPLGISCFIVVVYYYFKIYLIVRKHVKERDVTLGGGYNEDNQPGRRFGFLDIFLRPPFCQNCRANRVAPTNGLPTLETQQATHTEEEEPVHSTKSADNTPPPLPRTQTHGSITVGNIGSSQESMLRQVSEKSSFVSRLEISSCLSSSSNADRTEGMTVVDERIIRNRPFTSDSISRDRLKKQTLCYDLNNCANTAASNARVKLNSENVGFVLSGNQLAIYDQSYEIYSPSCSSSPSGVQEISKDIFLKTQSKIVVEPYSVSGHVYNSSRSLPNLSDNQEGLRRTYREDQTIVEQHNSCDTKTKKVEQHDFQLDSDKNTLNIGVLPATEGTYLSADINMSNETEAAGKDENAATESQIQDVAASANVVGSVCVFNPKNRERGRRSVEAGTAKRAAYIIIVFSLCWLPLFVVTLLNASSLTVTSLYMLVFFSCTVLFSSAVNPIVYTVVNRSFRQEFKKILRKPTKCLPG</sequence>
<dbReference type="AlphaFoldDB" id="A0A2G8L126"/>
<feature type="transmembrane region" description="Helical" evidence="10">
    <location>
        <begin position="82"/>
        <end position="107"/>
    </location>
</feature>
<keyword evidence="13" id="KW-1185">Reference proteome</keyword>
<dbReference type="GO" id="GO:0004930">
    <property type="term" value="F:G protein-coupled receptor activity"/>
    <property type="evidence" value="ECO:0007669"/>
    <property type="project" value="UniProtKB-KW"/>
</dbReference>
<evidence type="ECO:0000256" key="2">
    <source>
        <dbReference type="ARBA" id="ARBA00022475"/>
    </source>
</evidence>
<dbReference type="CDD" id="cd00637">
    <property type="entry name" value="7tm_classA_rhodopsin-like"/>
    <property type="match status" value="1"/>
</dbReference>
<evidence type="ECO:0000256" key="1">
    <source>
        <dbReference type="ARBA" id="ARBA00004651"/>
    </source>
</evidence>
<accession>A0A2G8L126</accession>
<feature type="transmembrane region" description="Helical" evidence="10">
    <location>
        <begin position="42"/>
        <end position="70"/>
    </location>
</feature>
<dbReference type="InterPro" id="IPR017452">
    <property type="entry name" value="GPCR_Rhodpsn_7TM"/>
</dbReference>
<dbReference type="Proteomes" id="UP000230750">
    <property type="component" value="Unassembled WGS sequence"/>
</dbReference>
<dbReference type="PROSITE" id="PS50262">
    <property type="entry name" value="G_PROTEIN_RECEP_F1_2"/>
    <property type="match status" value="1"/>
</dbReference>
<feature type="transmembrane region" description="Helical" evidence="10">
    <location>
        <begin position="640"/>
        <end position="662"/>
    </location>
</feature>
<keyword evidence="8" id="KW-0807">Transducer</keyword>
<keyword evidence="5" id="KW-0297">G-protein coupled receptor</keyword>
<keyword evidence="4 10" id="KW-1133">Transmembrane helix</keyword>
<dbReference type="GO" id="GO:0005886">
    <property type="term" value="C:plasma membrane"/>
    <property type="evidence" value="ECO:0007669"/>
    <property type="project" value="UniProtKB-SubCell"/>
</dbReference>
<dbReference type="Gene3D" id="1.20.1070.10">
    <property type="entry name" value="Rhodopsin 7-helix transmembrane proteins"/>
    <property type="match status" value="2"/>
</dbReference>
<evidence type="ECO:0000313" key="12">
    <source>
        <dbReference type="EMBL" id="PIK53957.1"/>
    </source>
</evidence>
<evidence type="ECO:0000256" key="4">
    <source>
        <dbReference type="ARBA" id="ARBA00022989"/>
    </source>
</evidence>
<dbReference type="EMBL" id="MRZV01000269">
    <property type="protein sequence ID" value="PIK53957.1"/>
    <property type="molecule type" value="Genomic_DNA"/>
</dbReference>
<reference evidence="12 13" key="1">
    <citation type="journal article" date="2017" name="PLoS Biol.">
        <title>The sea cucumber genome provides insights into morphological evolution and visceral regeneration.</title>
        <authorList>
            <person name="Zhang X."/>
            <person name="Sun L."/>
            <person name="Yuan J."/>
            <person name="Sun Y."/>
            <person name="Gao Y."/>
            <person name="Zhang L."/>
            <person name="Li S."/>
            <person name="Dai H."/>
            <person name="Hamel J.F."/>
            <person name="Liu C."/>
            <person name="Yu Y."/>
            <person name="Liu S."/>
            <person name="Lin W."/>
            <person name="Guo K."/>
            <person name="Jin S."/>
            <person name="Xu P."/>
            <person name="Storey K.B."/>
            <person name="Huan P."/>
            <person name="Zhang T."/>
            <person name="Zhou Y."/>
            <person name="Zhang J."/>
            <person name="Lin C."/>
            <person name="Li X."/>
            <person name="Xing L."/>
            <person name="Huo D."/>
            <person name="Sun M."/>
            <person name="Wang L."/>
            <person name="Mercier A."/>
            <person name="Li F."/>
            <person name="Yang H."/>
            <person name="Xiang J."/>
        </authorList>
    </citation>
    <scope>NUCLEOTIDE SEQUENCE [LARGE SCALE GENOMIC DNA]</scope>
    <source>
        <strain evidence="12">Shaxun</strain>
        <tissue evidence="12">Muscle</tissue>
    </source>
</reference>
<feature type="domain" description="G-protein coupled receptors family 1 profile" evidence="11">
    <location>
        <begin position="61"/>
        <end position="659"/>
    </location>
</feature>
<name>A0A2G8L126_STIJA</name>
<protein>
    <recommendedName>
        <fullName evidence="11">G-protein coupled receptors family 1 profile domain-containing protein</fullName>
    </recommendedName>
</protein>
<feature type="transmembrane region" description="Helical" evidence="10">
    <location>
        <begin position="608"/>
        <end position="628"/>
    </location>
</feature>
<dbReference type="GO" id="GO:0043410">
    <property type="term" value="P:positive regulation of MAPK cascade"/>
    <property type="evidence" value="ECO:0007669"/>
    <property type="project" value="TreeGrafter"/>
</dbReference>
<keyword evidence="7" id="KW-0675">Receptor</keyword>
<organism evidence="12 13">
    <name type="scientific">Stichopus japonicus</name>
    <name type="common">Sea cucumber</name>
    <dbReference type="NCBI Taxonomy" id="307972"/>
    <lineage>
        <taxon>Eukaryota</taxon>
        <taxon>Metazoa</taxon>
        <taxon>Echinodermata</taxon>
        <taxon>Eleutherozoa</taxon>
        <taxon>Echinozoa</taxon>
        <taxon>Holothuroidea</taxon>
        <taxon>Aspidochirotacea</taxon>
        <taxon>Aspidochirotida</taxon>
        <taxon>Stichopodidae</taxon>
        <taxon>Apostichopus</taxon>
    </lineage>
</organism>
<gene>
    <name evidence="12" type="ORF">BSL78_09179</name>
</gene>
<dbReference type="SMR" id="A0A2G8L126"/>